<dbReference type="EMBL" id="QLAG01000002">
    <property type="protein sequence ID" value="TLX65031.1"/>
    <property type="molecule type" value="Genomic_DNA"/>
</dbReference>
<keyword evidence="1" id="KW-0812">Transmembrane</keyword>
<dbReference type="InterPro" id="IPR009936">
    <property type="entry name" value="DUF1468"/>
</dbReference>
<sequence>MEQTESLSDRHESVAETPKKRVGEVAFAVMLVLFSVAVLIAAYQIAGLTSISSPGAFPLGVGLVLLLSSGKILLELRHKGASDEPSWAGACKRFCAEHFPLRNLVLILLAVLYLAAIQWATFYVATFVFLFLATTFLRKGRPVSALLISALSVGLIYLMFTLAFSVYLP</sequence>
<dbReference type="Proteomes" id="UP000306753">
    <property type="component" value="Unassembled WGS sequence"/>
</dbReference>
<dbReference type="RefSeq" id="WP_138410703.1">
    <property type="nucleotide sequence ID" value="NZ_QLAG01000002.1"/>
</dbReference>
<protein>
    <submittedName>
        <fullName evidence="3">Tripartite tricarboxylate transporter TctB family protein</fullName>
    </submittedName>
</protein>
<feature type="transmembrane region" description="Helical" evidence="1">
    <location>
        <begin position="104"/>
        <end position="133"/>
    </location>
</feature>
<keyword evidence="4" id="KW-1185">Reference proteome</keyword>
<comment type="caution">
    <text evidence="3">The sequence shown here is derived from an EMBL/GenBank/DDBJ whole genome shotgun (WGS) entry which is preliminary data.</text>
</comment>
<evidence type="ECO:0000259" key="2">
    <source>
        <dbReference type="Pfam" id="PF07331"/>
    </source>
</evidence>
<feature type="transmembrane region" description="Helical" evidence="1">
    <location>
        <begin position="25"/>
        <end position="43"/>
    </location>
</feature>
<name>A0A5R9QIE9_9GAMM</name>
<feature type="transmembrane region" description="Helical" evidence="1">
    <location>
        <begin position="145"/>
        <end position="168"/>
    </location>
</feature>
<evidence type="ECO:0000256" key="1">
    <source>
        <dbReference type="SAM" id="Phobius"/>
    </source>
</evidence>
<accession>A0A5R9QIE9</accession>
<gene>
    <name evidence="3" type="ORF">DN820_01585</name>
</gene>
<dbReference type="AlphaFoldDB" id="A0A5R9QIE9"/>
<evidence type="ECO:0000313" key="3">
    <source>
        <dbReference type="EMBL" id="TLX65031.1"/>
    </source>
</evidence>
<reference evidence="3 4" key="1">
    <citation type="journal article" date="2017" name="Eur. J. Clin. Microbiol. Infect. Dis.">
        <title>Uncommonly isolated clinical Pseudomonas: identification and phylogenetic assignation.</title>
        <authorList>
            <person name="Mulet M."/>
            <person name="Gomila M."/>
            <person name="Ramirez A."/>
            <person name="Cardew S."/>
            <person name="Moore E.R."/>
            <person name="Lalucat J."/>
            <person name="Garcia-Valdes E."/>
        </authorList>
    </citation>
    <scope>NUCLEOTIDE SEQUENCE [LARGE SCALE GENOMIC DNA]</scope>
    <source>
        <strain evidence="3 4">SD129</strain>
    </source>
</reference>
<evidence type="ECO:0000313" key="4">
    <source>
        <dbReference type="Proteomes" id="UP000306753"/>
    </source>
</evidence>
<organism evidence="3 4">
    <name type="scientific">Stutzerimonas nosocomialis</name>
    <dbReference type="NCBI Taxonomy" id="1056496"/>
    <lineage>
        <taxon>Bacteria</taxon>
        <taxon>Pseudomonadati</taxon>
        <taxon>Pseudomonadota</taxon>
        <taxon>Gammaproteobacteria</taxon>
        <taxon>Pseudomonadales</taxon>
        <taxon>Pseudomonadaceae</taxon>
        <taxon>Stutzerimonas</taxon>
    </lineage>
</organism>
<feature type="domain" description="DUF1468" evidence="2">
    <location>
        <begin position="26"/>
        <end position="169"/>
    </location>
</feature>
<proteinExistence type="predicted"/>
<keyword evidence="1" id="KW-1133">Transmembrane helix</keyword>
<keyword evidence="1" id="KW-0472">Membrane</keyword>
<dbReference type="Pfam" id="PF07331">
    <property type="entry name" value="TctB"/>
    <property type="match status" value="1"/>
</dbReference>